<sequence>MIKSILQSIPTYVMSIFLLPKTLLDDIEKMLNSFWWGHSGDNGRGLHWLSWERLSVRKDYGGMGFKNLQAFNMAMLGKQAWNLITRPSNLVTKLLKAKYFPNCDFFESSIGHNPSYVWRSIWSSKSLVKGGCRWTIGTGEHINIWEQHWLKEGMPLTTPFDMQRFGDITKVKDLMLINSKTWDFDKIRGIFDNITLRRIMQTPLYASVRDDKLVWKLEQDSVYSVRSAYKQCVNDAGYQDRHGVAGQWNNIWHAKIPPKVKNLIWRIGRNVLPTRKKLNSRGVQCPMHCVVCNDGDEDSTHVLFSCTRSVQCWQQAGLWAHIGTGLVANNNIAENLFSILHRLNKDQQELFCVLVWSIWKRRNNKVWEDATDSDQTVVERAKHLITSWRSAQQIRQSAHITQPSHQQTVWTKPRHGRYKCNVDASFSLDRNKVGFGMCLRDDHGRFVAARTEWIEPIVDVEIGEAIGLLHALKW</sequence>
<reference evidence="1" key="1">
    <citation type="submission" date="2023-10" db="EMBL/GenBank/DDBJ databases">
        <authorList>
            <person name="Rodriguez Cubillos JULIANA M."/>
            <person name="De Vega J."/>
        </authorList>
    </citation>
    <scope>NUCLEOTIDE SEQUENCE</scope>
</reference>
<evidence type="ECO:0000313" key="1">
    <source>
        <dbReference type="EMBL" id="CAJ2637364.1"/>
    </source>
</evidence>
<proteinExistence type="predicted"/>
<comment type="caution">
    <text evidence="1">The sequence shown here is derived from an EMBL/GenBank/DDBJ whole genome shotgun (WGS) entry which is preliminary data.</text>
</comment>
<protein>
    <submittedName>
        <fullName evidence="1">Uncharacterized protein</fullName>
    </submittedName>
</protein>
<dbReference type="EMBL" id="CASHSV030000013">
    <property type="protein sequence ID" value="CAJ2637364.1"/>
    <property type="molecule type" value="Genomic_DNA"/>
</dbReference>
<name>A0ACB0IXL8_TRIPR</name>
<keyword evidence="2" id="KW-1185">Reference proteome</keyword>
<accession>A0ACB0IXL8</accession>
<evidence type="ECO:0000313" key="2">
    <source>
        <dbReference type="Proteomes" id="UP001177021"/>
    </source>
</evidence>
<dbReference type="Proteomes" id="UP001177021">
    <property type="component" value="Unassembled WGS sequence"/>
</dbReference>
<gene>
    <name evidence="1" type="ORF">MILVUS5_LOCUS7729</name>
</gene>
<organism evidence="1 2">
    <name type="scientific">Trifolium pratense</name>
    <name type="common">Red clover</name>
    <dbReference type="NCBI Taxonomy" id="57577"/>
    <lineage>
        <taxon>Eukaryota</taxon>
        <taxon>Viridiplantae</taxon>
        <taxon>Streptophyta</taxon>
        <taxon>Embryophyta</taxon>
        <taxon>Tracheophyta</taxon>
        <taxon>Spermatophyta</taxon>
        <taxon>Magnoliopsida</taxon>
        <taxon>eudicotyledons</taxon>
        <taxon>Gunneridae</taxon>
        <taxon>Pentapetalae</taxon>
        <taxon>rosids</taxon>
        <taxon>fabids</taxon>
        <taxon>Fabales</taxon>
        <taxon>Fabaceae</taxon>
        <taxon>Papilionoideae</taxon>
        <taxon>50 kb inversion clade</taxon>
        <taxon>NPAAA clade</taxon>
        <taxon>Hologalegina</taxon>
        <taxon>IRL clade</taxon>
        <taxon>Trifolieae</taxon>
        <taxon>Trifolium</taxon>
    </lineage>
</organism>